<feature type="non-terminal residue" evidence="1">
    <location>
        <position position="145"/>
    </location>
</feature>
<accession>W7XG72</accession>
<dbReference type="AlphaFoldDB" id="W7XG72"/>
<dbReference type="InParanoid" id="W7XG72"/>
<dbReference type="RefSeq" id="XP_012650593.1">
    <property type="nucleotide sequence ID" value="XM_012795139.1"/>
</dbReference>
<proteinExistence type="predicted"/>
<evidence type="ECO:0000313" key="2">
    <source>
        <dbReference type="Proteomes" id="UP000009168"/>
    </source>
</evidence>
<name>W7XG72_TETTS</name>
<sequence length="145" mass="17226">FNNTDLYYDEQYNILLGVTGKLAQVNLMNIPGIQQLFIYQCVSEFENNSVYFYKQETSLIIADNTPILYLFNYLTQNTTEVKIQIRNIIGMLMDESKKVVFVYSNQFIQMYQFPSMFFQIPNQIQLQLRHLPTLYLSTQQRLCMQ</sequence>
<evidence type="ECO:0000313" key="1">
    <source>
        <dbReference type="EMBL" id="EWS76872.1"/>
    </source>
</evidence>
<dbReference type="KEGG" id="tet:TTHERM_002653474"/>
<reference evidence="2" key="1">
    <citation type="journal article" date="2006" name="PLoS Biol.">
        <title>Macronuclear genome sequence of the ciliate Tetrahymena thermophila, a model eukaryote.</title>
        <authorList>
            <person name="Eisen J.A."/>
            <person name="Coyne R.S."/>
            <person name="Wu M."/>
            <person name="Wu D."/>
            <person name="Thiagarajan M."/>
            <person name="Wortman J.R."/>
            <person name="Badger J.H."/>
            <person name="Ren Q."/>
            <person name="Amedeo P."/>
            <person name="Jones K.M."/>
            <person name="Tallon L.J."/>
            <person name="Delcher A.L."/>
            <person name="Salzberg S.L."/>
            <person name="Silva J.C."/>
            <person name="Haas B.J."/>
            <person name="Majoros W.H."/>
            <person name="Farzad M."/>
            <person name="Carlton J.M."/>
            <person name="Smith R.K. Jr."/>
            <person name="Garg J."/>
            <person name="Pearlman R.E."/>
            <person name="Karrer K.M."/>
            <person name="Sun L."/>
            <person name="Manning G."/>
            <person name="Elde N.C."/>
            <person name="Turkewitz A.P."/>
            <person name="Asai D.J."/>
            <person name="Wilkes D.E."/>
            <person name="Wang Y."/>
            <person name="Cai H."/>
            <person name="Collins K."/>
            <person name="Stewart B.A."/>
            <person name="Lee S.R."/>
            <person name="Wilamowska K."/>
            <person name="Weinberg Z."/>
            <person name="Ruzzo W.L."/>
            <person name="Wloga D."/>
            <person name="Gaertig J."/>
            <person name="Frankel J."/>
            <person name="Tsao C.-C."/>
            <person name="Gorovsky M.A."/>
            <person name="Keeling P.J."/>
            <person name="Waller R.F."/>
            <person name="Patron N.J."/>
            <person name="Cherry J.M."/>
            <person name="Stover N.A."/>
            <person name="Krieger C.J."/>
            <person name="del Toro C."/>
            <person name="Ryder H.F."/>
            <person name="Williamson S.C."/>
            <person name="Barbeau R.A."/>
            <person name="Hamilton E.P."/>
            <person name="Orias E."/>
        </authorList>
    </citation>
    <scope>NUCLEOTIDE SEQUENCE [LARGE SCALE GENOMIC DNA]</scope>
    <source>
        <strain evidence="2">SB210</strain>
    </source>
</reference>
<dbReference type="EMBL" id="GG663273">
    <property type="protein sequence ID" value="EWS76872.1"/>
    <property type="molecule type" value="Genomic_DNA"/>
</dbReference>
<dbReference type="GeneID" id="24442694"/>
<dbReference type="Proteomes" id="UP000009168">
    <property type="component" value="Unassembled WGS sequence"/>
</dbReference>
<gene>
    <name evidence="1" type="ORF">TTHERM_002653474</name>
</gene>
<keyword evidence="2" id="KW-1185">Reference proteome</keyword>
<organism evidence="1 2">
    <name type="scientific">Tetrahymena thermophila (strain SB210)</name>
    <dbReference type="NCBI Taxonomy" id="312017"/>
    <lineage>
        <taxon>Eukaryota</taxon>
        <taxon>Sar</taxon>
        <taxon>Alveolata</taxon>
        <taxon>Ciliophora</taxon>
        <taxon>Intramacronucleata</taxon>
        <taxon>Oligohymenophorea</taxon>
        <taxon>Hymenostomatida</taxon>
        <taxon>Tetrahymenina</taxon>
        <taxon>Tetrahymenidae</taxon>
        <taxon>Tetrahymena</taxon>
    </lineage>
</organism>
<feature type="non-terminal residue" evidence="1">
    <location>
        <position position="1"/>
    </location>
</feature>
<protein>
    <submittedName>
        <fullName evidence="1">Uncharacterized protein</fullName>
    </submittedName>
</protein>